<evidence type="ECO:0000256" key="3">
    <source>
        <dbReference type="ARBA" id="ARBA00022630"/>
    </source>
</evidence>
<dbReference type="PROSITE" id="PS00623">
    <property type="entry name" value="GMC_OXRED_1"/>
    <property type="match status" value="1"/>
</dbReference>
<feature type="binding site" evidence="5">
    <location>
        <position position="95"/>
    </location>
    <ligand>
        <name>FAD</name>
        <dbReference type="ChEBI" id="CHEBI:57692"/>
    </ligand>
</feature>
<sequence length="489" mass="53200">MSHTSTASHNSELKDQYDFIVCGAGSSGSVVAGRLAANPEISVLLLEAGGSDETDQVLDTDRWPMNLGGELDWSFVTEPNPNLNGRSIVYSMGKVVGGGSSINVGTWSRGHQADWDMYATEAGDRNWGYDSILKLYRSRVEDWTGTPDPAFYGVGGAMHVQPVNDPDSFSLAVLDAADSSGLKRFQNSGGQMMKEDGGCAVVDNIVNDGKRQSAYRSYVYPRLQQSNLTVLTGALATRIVLDGSRATGIEFEYKGQLRQAKASLEIVLSQGAIQTPKLLMQSGIGDKAELGKFGITVKQHLPGVGRKLHDHVALGLVWEATDAPLPQQARSAAVAFWKTDPSLDAPNFYTYGIGIPFLTPENAAKYPPPEAAWTLFMGMRPRSRGSIHLTGAKASDQVKVEANYLSNPRDLEDLILGVQRAREIGNAAALRPYTKREHAPANLTGPAREEYIRNGLVTFGINRARRRWAEMICQWSTISLGFMVSKVFV</sequence>
<comment type="caution">
    <text evidence="9">The sequence shown here is derived from an EMBL/GenBank/DDBJ whole genome shotgun (WGS) entry which is preliminary data.</text>
</comment>
<gene>
    <name evidence="9" type="ORF">HDF10_002336</name>
</gene>
<organism evidence="9 10">
    <name type="scientific">Tunturiibacter lichenicola</name>
    <dbReference type="NCBI Taxonomy" id="2051959"/>
    <lineage>
        <taxon>Bacteria</taxon>
        <taxon>Pseudomonadati</taxon>
        <taxon>Acidobacteriota</taxon>
        <taxon>Terriglobia</taxon>
        <taxon>Terriglobales</taxon>
        <taxon>Acidobacteriaceae</taxon>
        <taxon>Tunturiibacter</taxon>
    </lineage>
</organism>
<evidence type="ECO:0000256" key="1">
    <source>
        <dbReference type="ARBA" id="ARBA00001974"/>
    </source>
</evidence>
<name>A0A7W8N3C9_9BACT</name>
<accession>A0A7W8N3C9</accession>
<dbReference type="Pfam" id="PF00732">
    <property type="entry name" value="GMC_oxred_N"/>
    <property type="match status" value="1"/>
</dbReference>
<dbReference type="PIRSF" id="PIRSF000137">
    <property type="entry name" value="Alcohol_oxidase"/>
    <property type="match status" value="1"/>
</dbReference>
<dbReference type="GO" id="GO:0008812">
    <property type="term" value="F:choline dehydrogenase activity"/>
    <property type="evidence" value="ECO:0007669"/>
    <property type="project" value="UniProtKB-EC"/>
</dbReference>
<dbReference type="PANTHER" id="PTHR11552">
    <property type="entry name" value="GLUCOSE-METHANOL-CHOLINE GMC OXIDOREDUCTASE"/>
    <property type="match status" value="1"/>
</dbReference>
<dbReference type="Gene3D" id="3.30.410.40">
    <property type="match status" value="1"/>
</dbReference>
<feature type="domain" description="Glucose-methanol-choline oxidoreductase N-terminal" evidence="8">
    <location>
        <begin position="271"/>
        <end position="285"/>
    </location>
</feature>
<dbReference type="PANTHER" id="PTHR11552:SF147">
    <property type="entry name" value="CHOLINE DEHYDROGENASE, MITOCHONDRIAL"/>
    <property type="match status" value="1"/>
</dbReference>
<evidence type="ECO:0000256" key="6">
    <source>
        <dbReference type="RuleBase" id="RU003968"/>
    </source>
</evidence>
<reference evidence="9 10" key="1">
    <citation type="submission" date="2020-08" db="EMBL/GenBank/DDBJ databases">
        <title>Genomic Encyclopedia of Type Strains, Phase IV (KMG-V): Genome sequencing to study the core and pangenomes of soil and plant-associated prokaryotes.</title>
        <authorList>
            <person name="Whitman W."/>
        </authorList>
    </citation>
    <scope>NUCLEOTIDE SEQUENCE [LARGE SCALE GENOMIC DNA]</scope>
    <source>
        <strain evidence="9 10">M8US30</strain>
    </source>
</reference>
<dbReference type="GO" id="GO:0050660">
    <property type="term" value="F:flavin adenine dinucleotide binding"/>
    <property type="evidence" value="ECO:0007669"/>
    <property type="project" value="InterPro"/>
</dbReference>
<dbReference type="InterPro" id="IPR012132">
    <property type="entry name" value="GMC_OxRdtase"/>
</dbReference>
<dbReference type="AlphaFoldDB" id="A0A7W8N3C9"/>
<dbReference type="SUPFAM" id="SSF54373">
    <property type="entry name" value="FAD-linked reductases, C-terminal domain"/>
    <property type="match status" value="1"/>
</dbReference>
<evidence type="ECO:0000313" key="9">
    <source>
        <dbReference type="EMBL" id="MBB5344357.1"/>
    </source>
</evidence>
<evidence type="ECO:0000313" key="10">
    <source>
        <dbReference type="Proteomes" id="UP000569092"/>
    </source>
</evidence>
<keyword evidence="3 6" id="KW-0285">Flavoprotein</keyword>
<evidence type="ECO:0000256" key="4">
    <source>
        <dbReference type="ARBA" id="ARBA00022827"/>
    </source>
</evidence>
<dbReference type="EMBL" id="JACHDZ010000003">
    <property type="protein sequence ID" value="MBB5344357.1"/>
    <property type="molecule type" value="Genomic_DNA"/>
</dbReference>
<dbReference type="EC" id="1.1.99.1" evidence="9"/>
<dbReference type="Gene3D" id="3.50.50.60">
    <property type="entry name" value="FAD/NAD(P)-binding domain"/>
    <property type="match status" value="1"/>
</dbReference>
<proteinExistence type="inferred from homology"/>
<keyword evidence="4 5" id="KW-0274">FAD</keyword>
<dbReference type="Pfam" id="PF05199">
    <property type="entry name" value="GMC_oxred_C"/>
    <property type="match status" value="1"/>
</dbReference>
<dbReference type="InterPro" id="IPR000172">
    <property type="entry name" value="GMC_OxRdtase_N"/>
</dbReference>
<dbReference type="PROSITE" id="PS00624">
    <property type="entry name" value="GMC_OXRED_2"/>
    <property type="match status" value="1"/>
</dbReference>
<dbReference type="InterPro" id="IPR007867">
    <property type="entry name" value="GMC_OxRtase_C"/>
</dbReference>
<dbReference type="InterPro" id="IPR036188">
    <property type="entry name" value="FAD/NAD-bd_sf"/>
</dbReference>
<evidence type="ECO:0000256" key="5">
    <source>
        <dbReference type="PIRSR" id="PIRSR000137-2"/>
    </source>
</evidence>
<protein>
    <submittedName>
        <fullName evidence="9">Choline dehydrogenase</fullName>
        <ecNumber evidence="9">1.1.99.1</ecNumber>
    </submittedName>
</protein>
<keyword evidence="9" id="KW-0560">Oxidoreductase</keyword>
<evidence type="ECO:0000259" key="8">
    <source>
        <dbReference type="PROSITE" id="PS00624"/>
    </source>
</evidence>
<feature type="domain" description="Glucose-methanol-choline oxidoreductase N-terminal" evidence="7">
    <location>
        <begin position="93"/>
        <end position="116"/>
    </location>
</feature>
<comment type="similarity">
    <text evidence="2 6">Belongs to the GMC oxidoreductase family.</text>
</comment>
<comment type="cofactor">
    <cofactor evidence="1 5">
        <name>FAD</name>
        <dbReference type="ChEBI" id="CHEBI:57692"/>
    </cofactor>
</comment>
<dbReference type="Proteomes" id="UP000569092">
    <property type="component" value="Unassembled WGS sequence"/>
</dbReference>
<evidence type="ECO:0000256" key="2">
    <source>
        <dbReference type="ARBA" id="ARBA00010790"/>
    </source>
</evidence>
<dbReference type="SUPFAM" id="SSF51905">
    <property type="entry name" value="FAD/NAD(P)-binding domain"/>
    <property type="match status" value="1"/>
</dbReference>
<evidence type="ECO:0000259" key="7">
    <source>
        <dbReference type="PROSITE" id="PS00623"/>
    </source>
</evidence>